<proteinExistence type="predicted"/>
<dbReference type="EMBL" id="PQXF01000011">
    <property type="protein sequence ID" value="PXF60825.1"/>
    <property type="molecule type" value="Genomic_DNA"/>
</dbReference>
<reference evidence="1" key="1">
    <citation type="submission" date="2018-01" db="EMBL/GenBank/DDBJ databases">
        <authorList>
            <person name="Krukenberg V."/>
        </authorList>
    </citation>
    <scope>NUCLEOTIDE SEQUENCE</scope>
    <source>
        <strain evidence="1">E20ANME2</strain>
    </source>
</reference>
<accession>A0AC61L3M8</accession>
<evidence type="ECO:0000313" key="1">
    <source>
        <dbReference type="EMBL" id="PXF60825.1"/>
    </source>
</evidence>
<dbReference type="Proteomes" id="UP000248329">
    <property type="component" value="Unassembled WGS sequence"/>
</dbReference>
<evidence type="ECO:0000313" key="2">
    <source>
        <dbReference type="Proteomes" id="UP000248329"/>
    </source>
</evidence>
<name>A0AC61L3M8_9EURY</name>
<comment type="caution">
    <text evidence="1">The sequence shown here is derived from an EMBL/GenBank/DDBJ whole genome shotgun (WGS) entry which is preliminary data.</text>
</comment>
<sequence>MFEVYLSSKSLKTLQKFDKQIAERIKKFLLNLKISPLPVKNTILKRLAACMMFTGRESQVTELFMPSIGRKRKST</sequence>
<organism evidence="1 2">
    <name type="scientific">Candidatus Methanogaster sp</name>
    <dbReference type="NCBI Taxonomy" id="3386292"/>
    <lineage>
        <taxon>Archaea</taxon>
        <taxon>Methanobacteriati</taxon>
        <taxon>Methanobacteriota</taxon>
        <taxon>Stenosarchaea group</taxon>
        <taxon>Methanomicrobia</taxon>
        <taxon>Methanosarcinales</taxon>
        <taxon>ANME-2 cluster</taxon>
        <taxon>Candidatus Methanogasteraceae</taxon>
        <taxon>Candidatus Methanogaster</taxon>
    </lineage>
</organism>
<gene>
    <name evidence="1" type="ORF">C4B59_07505</name>
</gene>
<protein>
    <submittedName>
        <fullName evidence="1">Uncharacterized protein</fullName>
    </submittedName>
</protein>